<evidence type="ECO:0000313" key="3">
    <source>
        <dbReference type="Proteomes" id="UP001642260"/>
    </source>
</evidence>
<protein>
    <recommendedName>
        <fullName evidence="1">Alfin N-terminal domain-containing protein</fullName>
    </recommendedName>
</protein>
<evidence type="ECO:0000259" key="1">
    <source>
        <dbReference type="Pfam" id="PF12165"/>
    </source>
</evidence>
<gene>
    <name evidence="2" type="ORF">ERUC_LOCUS20036</name>
</gene>
<dbReference type="Proteomes" id="UP001642260">
    <property type="component" value="Unassembled WGS sequence"/>
</dbReference>
<dbReference type="AlphaFoldDB" id="A0ABC8K6R6"/>
<evidence type="ECO:0000313" key="2">
    <source>
        <dbReference type="EMBL" id="CAH8354281.1"/>
    </source>
</evidence>
<name>A0ABC8K6R6_ERUVS</name>
<comment type="caution">
    <text evidence="2">The sequence shown here is derived from an EMBL/GenBank/DDBJ whole genome shotgun (WGS) entry which is preliminary data.</text>
</comment>
<organism evidence="2 3">
    <name type="scientific">Eruca vesicaria subsp. sativa</name>
    <name type="common">Garden rocket</name>
    <name type="synonym">Eruca sativa</name>
    <dbReference type="NCBI Taxonomy" id="29727"/>
    <lineage>
        <taxon>Eukaryota</taxon>
        <taxon>Viridiplantae</taxon>
        <taxon>Streptophyta</taxon>
        <taxon>Embryophyta</taxon>
        <taxon>Tracheophyta</taxon>
        <taxon>Spermatophyta</taxon>
        <taxon>Magnoliopsida</taxon>
        <taxon>eudicotyledons</taxon>
        <taxon>Gunneridae</taxon>
        <taxon>Pentapetalae</taxon>
        <taxon>rosids</taxon>
        <taxon>malvids</taxon>
        <taxon>Brassicales</taxon>
        <taxon>Brassicaceae</taxon>
        <taxon>Brassiceae</taxon>
        <taxon>Eruca</taxon>
    </lineage>
</organism>
<reference evidence="2 3" key="1">
    <citation type="submission" date="2022-03" db="EMBL/GenBank/DDBJ databases">
        <authorList>
            <person name="Macdonald S."/>
            <person name="Ahmed S."/>
            <person name="Newling K."/>
        </authorList>
    </citation>
    <scope>NUCLEOTIDE SEQUENCE [LARGE SCALE GENOMIC DNA]</scope>
</reference>
<feature type="domain" description="Alfin N-terminal" evidence="1">
    <location>
        <begin position="17"/>
        <end position="90"/>
    </location>
</feature>
<dbReference type="Pfam" id="PF12165">
    <property type="entry name" value="Alfin"/>
    <property type="match status" value="1"/>
</dbReference>
<sequence length="106" mass="11983">MDGGGGDGGGAAYNPHTMEEVYRDFMDRRNGMIKALTTVMVLLQQNAQAFSQMSYNLSMYKMEEVSIKTWNGGAVCLTIYERRNTLPHPPLKVLLESYIPLMKEME</sequence>
<dbReference type="EMBL" id="CAKOAT010190266">
    <property type="protein sequence ID" value="CAH8354281.1"/>
    <property type="molecule type" value="Genomic_DNA"/>
</dbReference>
<accession>A0ABC8K6R6</accession>
<proteinExistence type="predicted"/>
<keyword evidence="3" id="KW-1185">Reference proteome</keyword>
<dbReference type="InterPro" id="IPR021998">
    <property type="entry name" value="Alfin_N"/>
</dbReference>